<dbReference type="SUPFAM" id="SSF48452">
    <property type="entry name" value="TPR-like"/>
    <property type="match status" value="1"/>
</dbReference>
<name>A0A815BV40_9BILA</name>
<organism evidence="1 3">
    <name type="scientific">Didymodactylos carnosus</name>
    <dbReference type="NCBI Taxonomy" id="1234261"/>
    <lineage>
        <taxon>Eukaryota</taxon>
        <taxon>Metazoa</taxon>
        <taxon>Spiralia</taxon>
        <taxon>Gnathifera</taxon>
        <taxon>Rotifera</taxon>
        <taxon>Eurotatoria</taxon>
        <taxon>Bdelloidea</taxon>
        <taxon>Philodinida</taxon>
        <taxon>Philodinidae</taxon>
        <taxon>Didymodactylos</taxon>
    </lineage>
</organism>
<dbReference type="Proteomes" id="UP000663829">
    <property type="component" value="Unassembled WGS sequence"/>
</dbReference>
<dbReference type="InterPro" id="IPR011990">
    <property type="entry name" value="TPR-like_helical_dom_sf"/>
</dbReference>
<dbReference type="EMBL" id="CAJNOQ010011509">
    <property type="protein sequence ID" value="CAF1278483.1"/>
    <property type="molecule type" value="Genomic_DNA"/>
</dbReference>
<evidence type="ECO:0000313" key="1">
    <source>
        <dbReference type="EMBL" id="CAF1278483.1"/>
    </source>
</evidence>
<dbReference type="Gene3D" id="1.25.40.10">
    <property type="entry name" value="Tetratricopeptide repeat domain"/>
    <property type="match status" value="1"/>
</dbReference>
<keyword evidence="3" id="KW-1185">Reference proteome</keyword>
<comment type="caution">
    <text evidence="1">The sequence shown here is derived from an EMBL/GenBank/DDBJ whole genome shotgun (WGS) entry which is preliminary data.</text>
</comment>
<gene>
    <name evidence="1" type="ORF">GPM918_LOCUS27437</name>
    <name evidence="2" type="ORF">SRO942_LOCUS27763</name>
</gene>
<protein>
    <submittedName>
        <fullName evidence="1">Uncharacterized protein</fullName>
    </submittedName>
</protein>
<dbReference type="AlphaFoldDB" id="A0A815BV40"/>
<evidence type="ECO:0000313" key="3">
    <source>
        <dbReference type="Proteomes" id="UP000663829"/>
    </source>
</evidence>
<dbReference type="Proteomes" id="UP000681722">
    <property type="component" value="Unassembled WGS sequence"/>
</dbReference>
<sequence length="201" mass="23222">MVSDPSCFLQRPMNEAHCSQDIDQIFNFRWIITDIYNQLFELKSEFCASSKAKPYANIKRIHNEDEEELQSSTVGTVFRIHSVDFDPISCCHKQHIPKWIIKVPLIEVETEEIQRFINCMIDQQIKPSRIPLSILADYLVDLGQFDKALKYHEMQLNELPSPLDLPDIYGSIGGTNHSKKDYVSALKHFNSLSPDVHTHGY</sequence>
<evidence type="ECO:0000313" key="2">
    <source>
        <dbReference type="EMBL" id="CAF4072003.1"/>
    </source>
</evidence>
<dbReference type="EMBL" id="CAJOBC010026720">
    <property type="protein sequence ID" value="CAF4072003.1"/>
    <property type="molecule type" value="Genomic_DNA"/>
</dbReference>
<reference evidence="1" key="1">
    <citation type="submission" date="2021-02" db="EMBL/GenBank/DDBJ databases">
        <authorList>
            <person name="Nowell W R."/>
        </authorList>
    </citation>
    <scope>NUCLEOTIDE SEQUENCE</scope>
</reference>
<proteinExistence type="predicted"/>
<accession>A0A815BV40</accession>
<dbReference type="OrthoDB" id="626167at2759"/>